<evidence type="ECO:0000259" key="2">
    <source>
        <dbReference type="Pfam" id="PF09917"/>
    </source>
</evidence>
<dbReference type="InterPro" id="IPR019223">
    <property type="entry name" value="DUF2147"/>
</dbReference>
<dbReference type="PANTHER" id="PTHR36919:SF3">
    <property type="entry name" value="BLL5882 PROTEIN"/>
    <property type="match status" value="1"/>
</dbReference>
<evidence type="ECO:0000313" key="3">
    <source>
        <dbReference type="EMBL" id="MDH0565608.1"/>
    </source>
</evidence>
<feature type="domain" description="DUF2147" evidence="2">
    <location>
        <begin position="26"/>
        <end position="146"/>
    </location>
</feature>
<protein>
    <submittedName>
        <fullName evidence="3">DUF2147 domain-containing protein</fullName>
    </submittedName>
</protein>
<dbReference type="PANTHER" id="PTHR36919">
    <property type="entry name" value="BLR1215 PROTEIN"/>
    <property type="match status" value="1"/>
</dbReference>
<dbReference type="EMBL" id="JAOEEO010000010">
    <property type="protein sequence ID" value="MDH0565608.1"/>
    <property type="molecule type" value="Genomic_DNA"/>
</dbReference>
<feature type="chain" id="PRO_5041259062" evidence="1">
    <location>
        <begin position="22"/>
        <end position="148"/>
    </location>
</feature>
<proteinExistence type="predicted"/>
<dbReference type="AlphaFoldDB" id="A0AA42IAQ5"/>
<gene>
    <name evidence="3" type="ORF">N7644_18240</name>
</gene>
<dbReference type="Proteomes" id="UP001159329">
    <property type="component" value="Unassembled WGS sequence"/>
</dbReference>
<reference evidence="3" key="1">
    <citation type="submission" date="2022-09" db="EMBL/GenBank/DDBJ databases">
        <title>Intensive care unit water sources are persistently colonized with multi-drug resistant bacteria and are the site of extensive horizontal gene transfer of antibiotic resistance genes.</title>
        <authorList>
            <person name="Diorio-Toth L."/>
        </authorList>
    </citation>
    <scope>NUCLEOTIDE SEQUENCE</scope>
    <source>
        <strain evidence="3">GD04005</strain>
    </source>
</reference>
<accession>A0AA42IAQ5</accession>
<keyword evidence="1" id="KW-0732">Signal</keyword>
<organism evidence="3 4">
    <name type="scientific">Acinetobacter courvalinii</name>
    <dbReference type="NCBI Taxonomy" id="280147"/>
    <lineage>
        <taxon>Bacteria</taxon>
        <taxon>Pseudomonadati</taxon>
        <taxon>Pseudomonadota</taxon>
        <taxon>Gammaproteobacteria</taxon>
        <taxon>Moraxellales</taxon>
        <taxon>Moraxellaceae</taxon>
        <taxon>Acinetobacter</taxon>
    </lineage>
</organism>
<evidence type="ECO:0000313" key="4">
    <source>
        <dbReference type="Proteomes" id="UP001159329"/>
    </source>
</evidence>
<sequence>MMSKSLISILFLTMISSFSFAQDITGLWQSIDDKTGAPKGIVEIRQEANGTYTGKVVKITPRTGYVPKEICVDCPAPYSNKPIIGLDVLTGLKHSEGLNYTSGRILDPNTGKIYSMKAKLSANGKRLHLRGYLGISALGRNQIWIRTE</sequence>
<name>A0AA42IAQ5_9GAMM</name>
<comment type="caution">
    <text evidence="3">The sequence shown here is derived from an EMBL/GenBank/DDBJ whole genome shotgun (WGS) entry which is preliminary data.</text>
</comment>
<evidence type="ECO:0000256" key="1">
    <source>
        <dbReference type="SAM" id="SignalP"/>
    </source>
</evidence>
<dbReference type="Gene3D" id="2.40.128.520">
    <property type="match status" value="1"/>
</dbReference>
<feature type="signal peptide" evidence="1">
    <location>
        <begin position="1"/>
        <end position="21"/>
    </location>
</feature>
<dbReference type="Pfam" id="PF09917">
    <property type="entry name" value="DUF2147"/>
    <property type="match status" value="1"/>
</dbReference>